<feature type="binding site" evidence="10">
    <location>
        <position position="258"/>
    </location>
    <ligand>
        <name>Zn(2+)</name>
        <dbReference type="ChEBI" id="CHEBI:29105"/>
    </ligand>
</feature>
<evidence type="ECO:0000256" key="8">
    <source>
        <dbReference type="ARBA" id="ARBA00022884"/>
    </source>
</evidence>
<dbReference type="RefSeq" id="WP_041363200.1">
    <property type="nucleotide sequence ID" value="NZ_AP018492.1"/>
</dbReference>
<comment type="subunit">
    <text evidence="10">Monomer. Associates with 30S ribosomal subunit, binds 16S rRNA.</text>
</comment>
<dbReference type="CDD" id="cd01854">
    <property type="entry name" value="YjeQ_EngC"/>
    <property type="match status" value="1"/>
</dbReference>
<keyword evidence="5 10" id="KW-0547">Nucleotide-binding</keyword>
<keyword evidence="8 10" id="KW-0694">RNA-binding</keyword>
<feature type="binding site" evidence="10">
    <location>
        <position position="264"/>
    </location>
    <ligand>
        <name>Zn(2+)</name>
        <dbReference type="ChEBI" id="CHEBI:29105"/>
    </ligand>
</feature>
<dbReference type="GO" id="GO:0046872">
    <property type="term" value="F:metal ion binding"/>
    <property type="evidence" value="ECO:0007669"/>
    <property type="project" value="UniProtKB-KW"/>
</dbReference>
<keyword evidence="2 10" id="KW-0690">Ribosome biogenesis</keyword>
<dbReference type="SUPFAM" id="SSF50249">
    <property type="entry name" value="Nucleic acid-binding proteins"/>
    <property type="match status" value="1"/>
</dbReference>
<dbReference type="Gene3D" id="3.40.50.300">
    <property type="entry name" value="P-loop containing nucleotide triphosphate hydrolases"/>
    <property type="match status" value="1"/>
</dbReference>
<comment type="similarity">
    <text evidence="10">Belongs to the TRAFAC class YlqF/YawG GTPase family. RsgA subfamily.</text>
</comment>
<dbReference type="Pfam" id="PF03193">
    <property type="entry name" value="RsgA_GTPase"/>
    <property type="match status" value="1"/>
</dbReference>
<evidence type="ECO:0000256" key="3">
    <source>
        <dbReference type="ARBA" id="ARBA00022723"/>
    </source>
</evidence>
<dbReference type="GO" id="GO:0042274">
    <property type="term" value="P:ribosomal small subunit biogenesis"/>
    <property type="evidence" value="ECO:0007669"/>
    <property type="project" value="UniProtKB-UniRule"/>
</dbReference>
<gene>
    <name evidence="10" type="primary">rsgA</name>
    <name evidence="13" type="ORF">DAT561_0229</name>
</gene>
<keyword evidence="7 10" id="KW-0862">Zinc</keyword>
<dbReference type="PROSITE" id="PS50936">
    <property type="entry name" value="ENGC_GTPASE"/>
    <property type="match status" value="1"/>
</dbReference>
<evidence type="ECO:0000256" key="7">
    <source>
        <dbReference type="ARBA" id="ARBA00022833"/>
    </source>
</evidence>
<organism evidence="13 14">
    <name type="scientific">Melissococcus plutonius</name>
    <dbReference type="NCBI Taxonomy" id="33970"/>
    <lineage>
        <taxon>Bacteria</taxon>
        <taxon>Bacillati</taxon>
        <taxon>Bacillota</taxon>
        <taxon>Bacilli</taxon>
        <taxon>Lactobacillales</taxon>
        <taxon>Enterococcaceae</taxon>
        <taxon>Melissococcus</taxon>
    </lineage>
</organism>
<dbReference type="PROSITE" id="PS51721">
    <property type="entry name" value="G_CP"/>
    <property type="match status" value="1"/>
</dbReference>
<evidence type="ECO:0000256" key="6">
    <source>
        <dbReference type="ARBA" id="ARBA00022801"/>
    </source>
</evidence>
<dbReference type="PANTHER" id="PTHR32120">
    <property type="entry name" value="SMALL RIBOSOMAL SUBUNIT BIOGENESIS GTPASE RSGA"/>
    <property type="match status" value="1"/>
</dbReference>
<accession>A0A2Z5Y0N2</accession>
<feature type="domain" description="EngC GTPase" evidence="11">
    <location>
        <begin position="74"/>
        <end position="225"/>
    </location>
</feature>
<dbReference type="Gene3D" id="1.10.40.50">
    <property type="entry name" value="Probable gtpase engc, domain 3"/>
    <property type="match status" value="1"/>
</dbReference>
<comment type="function">
    <text evidence="10">One of several proteins that assist in the late maturation steps of the functional core of the 30S ribosomal subunit. Helps release RbfA from mature subunits. May play a role in the assembly of ribosomal proteins into the subunit. Circularly permuted GTPase that catalyzes slow GTP hydrolysis, GTPase activity is stimulated by the 30S ribosomal subunit.</text>
</comment>
<dbReference type="InterPro" id="IPR012340">
    <property type="entry name" value="NA-bd_OB-fold"/>
</dbReference>
<dbReference type="Gene3D" id="2.40.50.140">
    <property type="entry name" value="Nucleic acid-binding proteins"/>
    <property type="match status" value="1"/>
</dbReference>
<dbReference type="InterPro" id="IPR004881">
    <property type="entry name" value="Ribosome_biogen_GTPase_RsgA"/>
</dbReference>
<evidence type="ECO:0000259" key="11">
    <source>
        <dbReference type="PROSITE" id="PS50936"/>
    </source>
</evidence>
<sequence length="302" mass="34678">MRILKGQIRKALSGFYYVYTKGTTYQTRARGNFRKRKIVPLVGDKVIFESKNLTDGYILDILPRFNELERPTVANVNQGVIVTSMVKPLFSYNLLDRFLIILENKKIKPIIYLTKIDLLNDDGSSDVHSIQKQYEQIGYPVILGNNLEMKYKGIEVLKQYFPEKLTVFMGQSGSGKSTLLNNISSNLTLATAEISEVLGRGKHTTRHIELIPIDQGLVADTPGFSSIDFQTIEKERLPKLFPEFVKAAPFCKFRECMHANEPGCEVKHRVKEGMIAQSRYDNYLQFLEEIEKRKPVYKKKKE</sequence>
<dbReference type="Pfam" id="PF16745">
    <property type="entry name" value="RsgA_N"/>
    <property type="match status" value="1"/>
</dbReference>
<comment type="cofactor">
    <cofactor evidence="10">
        <name>Zn(2+)</name>
        <dbReference type="ChEBI" id="CHEBI:29105"/>
    </cofactor>
    <text evidence="10">Binds 1 zinc ion per subunit.</text>
</comment>
<dbReference type="AlphaFoldDB" id="A0A2Z5Y0N2"/>
<comment type="subcellular location">
    <subcellularLocation>
        <location evidence="10">Cytoplasm</location>
    </subcellularLocation>
</comment>
<evidence type="ECO:0000313" key="14">
    <source>
        <dbReference type="Proteomes" id="UP000269226"/>
    </source>
</evidence>
<evidence type="ECO:0000256" key="2">
    <source>
        <dbReference type="ARBA" id="ARBA00022517"/>
    </source>
</evidence>
<keyword evidence="6 10" id="KW-0378">Hydrolase</keyword>
<evidence type="ECO:0000256" key="5">
    <source>
        <dbReference type="ARBA" id="ARBA00022741"/>
    </source>
</evidence>
<feature type="binding site" evidence="10">
    <location>
        <begin position="114"/>
        <end position="117"/>
    </location>
    <ligand>
        <name>GTP</name>
        <dbReference type="ChEBI" id="CHEBI:37565"/>
    </ligand>
</feature>
<feature type="binding site" evidence="10">
    <location>
        <begin position="170"/>
        <end position="178"/>
    </location>
    <ligand>
        <name>GTP</name>
        <dbReference type="ChEBI" id="CHEBI:37565"/>
    </ligand>
</feature>
<dbReference type="HAMAP" id="MF_01820">
    <property type="entry name" value="GTPase_RsgA"/>
    <property type="match status" value="1"/>
</dbReference>
<dbReference type="SUPFAM" id="SSF52540">
    <property type="entry name" value="P-loop containing nucleoside triphosphate hydrolases"/>
    <property type="match status" value="1"/>
</dbReference>
<dbReference type="InterPro" id="IPR027417">
    <property type="entry name" value="P-loop_NTPase"/>
</dbReference>
<name>A0A2Z5Y0N2_9ENTE</name>
<dbReference type="GO" id="GO:0003924">
    <property type="term" value="F:GTPase activity"/>
    <property type="evidence" value="ECO:0007669"/>
    <property type="project" value="UniProtKB-UniRule"/>
</dbReference>
<dbReference type="GO" id="GO:0005737">
    <property type="term" value="C:cytoplasm"/>
    <property type="evidence" value="ECO:0007669"/>
    <property type="project" value="UniProtKB-SubCell"/>
</dbReference>
<reference evidence="13 14" key="1">
    <citation type="submission" date="2018-01" db="EMBL/GenBank/DDBJ databases">
        <title>Whole genome sequence of Melissococcus plutonius DAT561.</title>
        <authorList>
            <person name="Okumura K."/>
            <person name="Takamatsu D."/>
            <person name="Okura M."/>
        </authorList>
    </citation>
    <scope>NUCLEOTIDE SEQUENCE [LARGE SCALE GENOMIC DNA]</scope>
    <source>
        <strain evidence="13 14">DAT561</strain>
    </source>
</reference>
<dbReference type="EMBL" id="AP018492">
    <property type="protein sequence ID" value="BBC60397.1"/>
    <property type="molecule type" value="Genomic_DNA"/>
</dbReference>
<dbReference type="GO" id="GO:0019843">
    <property type="term" value="F:rRNA binding"/>
    <property type="evidence" value="ECO:0007669"/>
    <property type="project" value="UniProtKB-KW"/>
</dbReference>
<keyword evidence="4 10" id="KW-0699">rRNA-binding</keyword>
<keyword evidence="1 10" id="KW-0963">Cytoplasm</keyword>
<dbReference type="PANTHER" id="PTHR32120:SF11">
    <property type="entry name" value="SMALL RIBOSOMAL SUBUNIT BIOGENESIS GTPASE RSGA 1, MITOCHONDRIAL-RELATED"/>
    <property type="match status" value="1"/>
</dbReference>
<proteinExistence type="inferred from homology"/>
<dbReference type="GeneID" id="57042791"/>
<evidence type="ECO:0000256" key="9">
    <source>
        <dbReference type="ARBA" id="ARBA00023134"/>
    </source>
</evidence>
<protein>
    <recommendedName>
        <fullName evidence="10">Small ribosomal subunit biogenesis GTPase RsgA</fullName>
        <ecNumber evidence="10">3.6.1.-</ecNumber>
    </recommendedName>
</protein>
<feature type="binding site" evidence="10">
    <location>
        <position position="256"/>
    </location>
    <ligand>
        <name>Zn(2+)</name>
        <dbReference type="ChEBI" id="CHEBI:29105"/>
    </ligand>
</feature>
<keyword evidence="3 10" id="KW-0479">Metal-binding</keyword>
<dbReference type="EC" id="3.6.1.-" evidence="10"/>
<dbReference type="Proteomes" id="UP000269226">
    <property type="component" value="Chromosome"/>
</dbReference>
<dbReference type="NCBIfam" id="TIGR00157">
    <property type="entry name" value="ribosome small subunit-dependent GTPase A"/>
    <property type="match status" value="1"/>
</dbReference>
<evidence type="ECO:0000313" key="13">
    <source>
        <dbReference type="EMBL" id="BBC60397.1"/>
    </source>
</evidence>
<evidence type="ECO:0000256" key="10">
    <source>
        <dbReference type="HAMAP-Rule" id="MF_01820"/>
    </source>
</evidence>
<dbReference type="InterPro" id="IPR010914">
    <property type="entry name" value="RsgA_GTPase_dom"/>
</dbReference>
<evidence type="ECO:0000259" key="12">
    <source>
        <dbReference type="PROSITE" id="PS51721"/>
    </source>
</evidence>
<evidence type="ECO:0000256" key="4">
    <source>
        <dbReference type="ARBA" id="ARBA00022730"/>
    </source>
</evidence>
<evidence type="ECO:0000256" key="1">
    <source>
        <dbReference type="ARBA" id="ARBA00022490"/>
    </source>
</evidence>
<dbReference type="GO" id="GO:0005525">
    <property type="term" value="F:GTP binding"/>
    <property type="evidence" value="ECO:0007669"/>
    <property type="project" value="UniProtKB-UniRule"/>
</dbReference>
<feature type="domain" description="CP-type G" evidence="12">
    <location>
        <begin position="65"/>
        <end position="227"/>
    </location>
</feature>
<keyword evidence="9 10" id="KW-0342">GTP-binding</keyword>
<dbReference type="CDD" id="cd04466">
    <property type="entry name" value="S1_YloQ_GTPase"/>
    <property type="match status" value="1"/>
</dbReference>
<feature type="binding site" evidence="10">
    <location>
        <position position="251"/>
    </location>
    <ligand>
        <name>Zn(2+)</name>
        <dbReference type="ChEBI" id="CHEBI:29105"/>
    </ligand>
</feature>
<dbReference type="InterPro" id="IPR031944">
    <property type="entry name" value="RsgA_N"/>
</dbReference>
<dbReference type="InterPro" id="IPR030378">
    <property type="entry name" value="G_CP_dom"/>
</dbReference>